<proteinExistence type="predicted"/>
<dbReference type="Pfam" id="PF09335">
    <property type="entry name" value="VTT_dom"/>
    <property type="match status" value="1"/>
</dbReference>
<protein>
    <recommendedName>
        <fullName evidence="7">VTT domain-containing protein</fullName>
    </recommendedName>
</protein>
<dbReference type="Proteomes" id="UP000179099">
    <property type="component" value="Unassembled WGS sequence"/>
</dbReference>
<gene>
    <name evidence="8" type="ORF">A2Y98_02995</name>
</gene>
<evidence type="ECO:0000256" key="1">
    <source>
        <dbReference type="ARBA" id="ARBA00004651"/>
    </source>
</evidence>
<keyword evidence="4 6" id="KW-1133">Transmembrane helix</keyword>
<sequence length="208" mass="23168">MPPELIDFITKYGYLAVFSLIFVQELGVPNPVPNEVILLFAGYLASIRVLSFPLILAAGISADFIGTTILYGVFYFFGDQIIKHAPRWLPVEKIESIKQKVAKRGGWGVFFGRLLPYLRGYASVAAGLLKIPPKKFLTSVIVSAIIWSGGYVIAGRLLGEQWEKLASKLNIWEILAIVGGAIILIFYVIPNIIRKIREPKQINNNFSE</sequence>
<accession>A0A1G2F5V9</accession>
<evidence type="ECO:0000256" key="3">
    <source>
        <dbReference type="ARBA" id="ARBA00022692"/>
    </source>
</evidence>
<organism evidence="8 9">
    <name type="scientific">Candidatus Portnoybacteria bacterium RBG_19FT_COMBO_36_7</name>
    <dbReference type="NCBI Taxonomy" id="1801992"/>
    <lineage>
        <taxon>Bacteria</taxon>
        <taxon>Candidatus Portnoyibacteriota</taxon>
    </lineage>
</organism>
<dbReference type="STRING" id="1801992.A2Y98_02995"/>
<evidence type="ECO:0000256" key="6">
    <source>
        <dbReference type="SAM" id="Phobius"/>
    </source>
</evidence>
<feature type="transmembrane region" description="Helical" evidence="6">
    <location>
        <begin position="136"/>
        <end position="154"/>
    </location>
</feature>
<evidence type="ECO:0000256" key="5">
    <source>
        <dbReference type="ARBA" id="ARBA00023136"/>
    </source>
</evidence>
<name>A0A1G2F5V9_9BACT</name>
<comment type="subcellular location">
    <subcellularLocation>
        <location evidence="1">Cell membrane</location>
        <topology evidence="1">Multi-pass membrane protein</topology>
    </subcellularLocation>
</comment>
<evidence type="ECO:0000313" key="9">
    <source>
        <dbReference type="Proteomes" id="UP000179099"/>
    </source>
</evidence>
<keyword evidence="3 6" id="KW-0812">Transmembrane</keyword>
<evidence type="ECO:0000256" key="2">
    <source>
        <dbReference type="ARBA" id="ARBA00022475"/>
    </source>
</evidence>
<dbReference type="PANTHER" id="PTHR42709">
    <property type="entry name" value="ALKALINE PHOSPHATASE LIKE PROTEIN"/>
    <property type="match status" value="1"/>
</dbReference>
<keyword evidence="2" id="KW-1003">Cell membrane</keyword>
<dbReference type="AlphaFoldDB" id="A0A1G2F5V9"/>
<feature type="transmembrane region" description="Helical" evidence="6">
    <location>
        <begin position="174"/>
        <end position="193"/>
    </location>
</feature>
<comment type="caution">
    <text evidence="8">The sequence shown here is derived from an EMBL/GenBank/DDBJ whole genome shotgun (WGS) entry which is preliminary data.</text>
</comment>
<reference evidence="8 9" key="1">
    <citation type="journal article" date="2016" name="Nat. Commun.">
        <title>Thousands of microbial genomes shed light on interconnected biogeochemical processes in an aquifer system.</title>
        <authorList>
            <person name="Anantharaman K."/>
            <person name="Brown C.T."/>
            <person name="Hug L.A."/>
            <person name="Sharon I."/>
            <person name="Castelle C.J."/>
            <person name="Probst A.J."/>
            <person name="Thomas B.C."/>
            <person name="Singh A."/>
            <person name="Wilkins M.J."/>
            <person name="Karaoz U."/>
            <person name="Brodie E.L."/>
            <person name="Williams K.H."/>
            <person name="Hubbard S.S."/>
            <person name="Banfield J.F."/>
        </authorList>
    </citation>
    <scope>NUCLEOTIDE SEQUENCE [LARGE SCALE GENOMIC DNA]</scope>
</reference>
<dbReference type="EMBL" id="MHMW01000029">
    <property type="protein sequence ID" value="OGZ33466.1"/>
    <property type="molecule type" value="Genomic_DNA"/>
</dbReference>
<feature type="domain" description="VTT" evidence="7">
    <location>
        <begin position="32"/>
        <end position="156"/>
    </location>
</feature>
<dbReference type="InterPro" id="IPR051311">
    <property type="entry name" value="DedA_domain"/>
</dbReference>
<dbReference type="PANTHER" id="PTHR42709:SF6">
    <property type="entry name" value="UNDECAPRENYL PHOSPHATE TRANSPORTER A"/>
    <property type="match status" value="1"/>
</dbReference>
<dbReference type="InterPro" id="IPR032816">
    <property type="entry name" value="VTT_dom"/>
</dbReference>
<evidence type="ECO:0000256" key="4">
    <source>
        <dbReference type="ARBA" id="ARBA00022989"/>
    </source>
</evidence>
<evidence type="ECO:0000259" key="7">
    <source>
        <dbReference type="Pfam" id="PF09335"/>
    </source>
</evidence>
<feature type="transmembrane region" description="Helical" evidence="6">
    <location>
        <begin position="52"/>
        <end position="77"/>
    </location>
</feature>
<dbReference type="GO" id="GO:0005886">
    <property type="term" value="C:plasma membrane"/>
    <property type="evidence" value="ECO:0007669"/>
    <property type="project" value="UniProtKB-SubCell"/>
</dbReference>
<keyword evidence="5 6" id="KW-0472">Membrane</keyword>
<evidence type="ECO:0000313" key="8">
    <source>
        <dbReference type="EMBL" id="OGZ33466.1"/>
    </source>
</evidence>